<feature type="transmembrane region" description="Helical" evidence="1">
    <location>
        <begin position="55"/>
        <end position="78"/>
    </location>
</feature>
<protein>
    <submittedName>
        <fullName evidence="2">Uncharacterized protein</fullName>
    </submittedName>
</protein>
<feature type="transmembrane region" description="Helical" evidence="1">
    <location>
        <begin position="170"/>
        <end position="189"/>
    </location>
</feature>
<name>A0A6A4HX94_9AGAR</name>
<keyword evidence="1" id="KW-0812">Transmembrane</keyword>
<dbReference type="OrthoDB" id="2744793at2759"/>
<accession>A0A6A4HX94</accession>
<gene>
    <name evidence="2" type="ORF">BT96DRAFT_937118</name>
</gene>
<keyword evidence="1" id="KW-1133">Transmembrane helix</keyword>
<sequence length="293" mass="32157">MTPAEASLLVTNSTLVYLNLVTGIPFIVLYGIFLPSCGVALYLALQEKRQSKAILVIVIVLLLTMTLTLVCAVVYIVMSCKYMFIENTAWSKGDSINKEAEVLDSLLSDHTFNWLVAEEWLGVVPHNHSPSCQLTASLCFTAVLFICDGTFDAISLNPSSPLGSTIPWDLASGFLSLTVNIITTSSIIMKVWYYWKSLPRGYRQTPAQQILLLWAESGALYCAVQLPWAIFQALAVNKVQQSPEVLAEGFLTNLTAALGGLYPISVFIVVKQKVSLLDETVQLETHMPASRTS</sequence>
<proteinExistence type="predicted"/>
<dbReference type="AlphaFoldDB" id="A0A6A4HX94"/>
<keyword evidence="1" id="KW-0472">Membrane</keyword>
<reference evidence="2" key="1">
    <citation type="journal article" date="2019" name="Environ. Microbiol.">
        <title>Fungal ecological strategies reflected in gene transcription - a case study of two litter decomposers.</title>
        <authorList>
            <person name="Barbi F."/>
            <person name="Kohler A."/>
            <person name="Barry K."/>
            <person name="Baskaran P."/>
            <person name="Daum C."/>
            <person name="Fauchery L."/>
            <person name="Ihrmark K."/>
            <person name="Kuo A."/>
            <person name="LaButti K."/>
            <person name="Lipzen A."/>
            <person name="Morin E."/>
            <person name="Grigoriev I.V."/>
            <person name="Henrissat B."/>
            <person name="Lindahl B."/>
            <person name="Martin F."/>
        </authorList>
    </citation>
    <scope>NUCLEOTIDE SEQUENCE</scope>
    <source>
        <strain evidence="2">JB14</strain>
    </source>
</reference>
<dbReference type="Proteomes" id="UP000799118">
    <property type="component" value="Unassembled WGS sequence"/>
</dbReference>
<evidence type="ECO:0000313" key="3">
    <source>
        <dbReference type="Proteomes" id="UP000799118"/>
    </source>
</evidence>
<feature type="transmembrane region" description="Helical" evidence="1">
    <location>
        <begin position="210"/>
        <end position="230"/>
    </location>
</feature>
<evidence type="ECO:0000256" key="1">
    <source>
        <dbReference type="SAM" id="Phobius"/>
    </source>
</evidence>
<evidence type="ECO:0000313" key="2">
    <source>
        <dbReference type="EMBL" id="KAE9402453.1"/>
    </source>
</evidence>
<feature type="transmembrane region" description="Helical" evidence="1">
    <location>
        <begin position="250"/>
        <end position="270"/>
    </location>
</feature>
<feature type="transmembrane region" description="Helical" evidence="1">
    <location>
        <begin position="20"/>
        <end position="43"/>
    </location>
</feature>
<dbReference type="EMBL" id="ML769434">
    <property type="protein sequence ID" value="KAE9402453.1"/>
    <property type="molecule type" value="Genomic_DNA"/>
</dbReference>
<keyword evidence="3" id="KW-1185">Reference proteome</keyword>
<organism evidence="2 3">
    <name type="scientific">Gymnopus androsaceus JB14</name>
    <dbReference type="NCBI Taxonomy" id="1447944"/>
    <lineage>
        <taxon>Eukaryota</taxon>
        <taxon>Fungi</taxon>
        <taxon>Dikarya</taxon>
        <taxon>Basidiomycota</taxon>
        <taxon>Agaricomycotina</taxon>
        <taxon>Agaricomycetes</taxon>
        <taxon>Agaricomycetidae</taxon>
        <taxon>Agaricales</taxon>
        <taxon>Marasmiineae</taxon>
        <taxon>Omphalotaceae</taxon>
        <taxon>Gymnopus</taxon>
    </lineage>
</organism>